<evidence type="ECO:0000256" key="2">
    <source>
        <dbReference type="ARBA" id="ARBA00023125"/>
    </source>
</evidence>
<protein>
    <submittedName>
        <fullName evidence="7">TetR family transcriptional regulator</fullName>
    </submittedName>
</protein>
<feature type="DNA-binding region" description="H-T-H motif" evidence="4">
    <location>
        <begin position="56"/>
        <end position="75"/>
    </location>
</feature>
<dbReference type="EMBL" id="RFFG01000018">
    <property type="protein sequence ID" value="RMI44510.1"/>
    <property type="molecule type" value="Genomic_DNA"/>
</dbReference>
<dbReference type="GO" id="GO:0003700">
    <property type="term" value="F:DNA-binding transcription factor activity"/>
    <property type="evidence" value="ECO:0007669"/>
    <property type="project" value="TreeGrafter"/>
</dbReference>
<dbReference type="PROSITE" id="PS50977">
    <property type="entry name" value="HTH_TETR_2"/>
    <property type="match status" value="1"/>
</dbReference>
<dbReference type="GO" id="GO:0000976">
    <property type="term" value="F:transcription cis-regulatory region binding"/>
    <property type="evidence" value="ECO:0007669"/>
    <property type="project" value="TreeGrafter"/>
</dbReference>
<dbReference type="Pfam" id="PF00440">
    <property type="entry name" value="TetR_N"/>
    <property type="match status" value="1"/>
</dbReference>
<evidence type="ECO:0000259" key="6">
    <source>
        <dbReference type="PROSITE" id="PS50977"/>
    </source>
</evidence>
<feature type="region of interest" description="Disordered" evidence="5">
    <location>
        <begin position="1"/>
        <end position="29"/>
    </location>
</feature>
<dbReference type="PANTHER" id="PTHR30055">
    <property type="entry name" value="HTH-TYPE TRANSCRIPTIONAL REGULATOR RUTR"/>
    <property type="match status" value="1"/>
</dbReference>
<dbReference type="InterPro" id="IPR050109">
    <property type="entry name" value="HTH-type_TetR-like_transc_reg"/>
</dbReference>
<keyword evidence="2 4" id="KW-0238">DNA-binding</keyword>
<dbReference type="InterPro" id="IPR009057">
    <property type="entry name" value="Homeodomain-like_sf"/>
</dbReference>
<organism evidence="7 8">
    <name type="scientific">Actinomadura harenae</name>
    <dbReference type="NCBI Taxonomy" id="2483351"/>
    <lineage>
        <taxon>Bacteria</taxon>
        <taxon>Bacillati</taxon>
        <taxon>Actinomycetota</taxon>
        <taxon>Actinomycetes</taxon>
        <taxon>Streptosporangiales</taxon>
        <taxon>Thermomonosporaceae</taxon>
        <taxon>Actinomadura</taxon>
    </lineage>
</organism>
<reference evidence="7 8" key="1">
    <citation type="submission" date="2018-10" db="EMBL/GenBank/DDBJ databases">
        <title>Isolation from soil.</title>
        <authorList>
            <person name="Hu J."/>
        </authorList>
    </citation>
    <scope>NUCLEOTIDE SEQUENCE [LARGE SCALE GENOMIC DNA]</scope>
    <source>
        <strain evidence="7 8">NEAU-Ht49</strain>
    </source>
</reference>
<dbReference type="PRINTS" id="PR00455">
    <property type="entry name" value="HTHTETR"/>
</dbReference>
<dbReference type="SUPFAM" id="SSF48498">
    <property type="entry name" value="Tetracyclin repressor-like, C-terminal domain"/>
    <property type="match status" value="1"/>
</dbReference>
<keyword evidence="1" id="KW-0805">Transcription regulation</keyword>
<dbReference type="InterPro" id="IPR041347">
    <property type="entry name" value="MftR_C"/>
</dbReference>
<dbReference type="InterPro" id="IPR036271">
    <property type="entry name" value="Tet_transcr_reg_TetR-rel_C_sf"/>
</dbReference>
<dbReference type="PANTHER" id="PTHR30055:SF234">
    <property type="entry name" value="HTH-TYPE TRANSCRIPTIONAL REGULATOR BETI"/>
    <property type="match status" value="1"/>
</dbReference>
<dbReference type="InterPro" id="IPR001647">
    <property type="entry name" value="HTH_TetR"/>
</dbReference>
<dbReference type="Proteomes" id="UP000282674">
    <property type="component" value="Unassembled WGS sequence"/>
</dbReference>
<proteinExistence type="predicted"/>
<feature type="compositionally biased region" description="Basic and acidic residues" evidence="5">
    <location>
        <begin position="16"/>
        <end position="28"/>
    </location>
</feature>
<dbReference type="AlphaFoldDB" id="A0A3M2M698"/>
<name>A0A3M2M698_9ACTN</name>
<evidence type="ECO:0000313" key="8">
    <source>
        <dbReference type="Proteomes" id="UP000282674"/>
    </source>
</evidence>
<dbReference type="Gene3D" id="1.10.10.60">
    <property type="entry name" value="Homeodomain-like"/>
    <property type="match status" value="1"/>
</dbReference>
<evidence type="ECO:0000313" key="7">
    <source>
        <dbReference type="EMBL" id="RMI44510.1"/>
    </source>
</evidence>
<keyword evidence="3" id="KW-0804">Transcription</keyword>
<sequence length="218" mass="24781">MPQNRNMNTSSPEQPVRSDDPLDRLPLRERKKLKTRRAIQHHALRLFERQGYDDTTVEQIAAAAEISPSTFFRYFPTKEDVIVSDEYDPVMVDLFRRQPAELPPIEALRRVFGELLPEMFVSDRELVMTRLRLTADVPSVRARMFEAMRSGTQGVLKELIAERTGRRPDDLDADALAWAVTGVLMSAMYAWMDGVVDFEAMAGLVDHNLTFLAAGCPL</sequence>
<feature type="compositionally biased region" description="Polar residues" evidence="5">
    <location>
        <begin position="1"/>
        <end position="13"/>
    </location>
</feature>
<dbReference type="Pfam" id="PF17754">
    <property type="entry name" value="TetR_C_14"/>
    <property type="match status" value="1"/>
</dbReference>
<gene>
    <name evidence="7" type="ORF">EBO15_12785</name>
</gene>
<dbReference type="Gene3D" id="1.10.357.10">
    <property type="entry name" value="Tetracycline Repressor, domain 2"/>
    <property type="match status" value="1"/>
</dbReference>
<evidence type="ECO:0000256" key="5">
    <source>
        <dbReference type="SAM" id="MobiDB-lite"/>
    </source>
</evidence>
<evidence type="ECO:0000256" key="4">
    <source>
        <dbReference type="PROSITE-ProRule" id="PRU00335"/>
    </source>
</evidence>
<accession>A0A3M2M698</accession>
<dbReference type="SUPFAM" id="SSF46689">
    <property type="entry name" value="Homeodomain-like"/>
    <property type="match status" value="1"/>
</dbReference>
<evidence type="ECO:0000256" key="1">
    <source>
        <dbReference type="ARBA" id="ARBA00023015"/>
    </source>
</evidence>
<evidence type="ECO:0000256" key="3">
    <source>
        <dbReference type="ARBA" id="ARBA00023163"/>
    </source>
</evidence>
<keyword evidence="8" id="KW-1185">Reference proteome</keyword>
<comment type="caution">
    <text evidence="7">The sequence shown here is derived from an EMBL/GenBank/DDBJ whole genome shotgun (WGS) entry which is preliminary data.</text>
</comment>
<feature type="domain" description="HTH tetR-type" evidence="6">
    <location>
        <begin position="33"/>
        <end position="93"/>
    </location>
</feature>